<accession>A0A1I5VCV8</accession>
<evidence type="ECO:0008006" key="3">
    <source>
        <dbReference type="Google" id="ProtNLM"/>
    </source>
</evidence>
<keyword evidence="2" id="KW-1185">Reference proteome</keyword>
<sequence length="401" mass="41428">MKRVLQALSMSLLSIISVQNVKGQTTYYGTGANQTGSNNANFGYNSGYSNTTGSQNTNLGYQAGYYNQTASQNTFTGYQAGVYSTGGSNSFTGAFSGNKTTTGYYNTAIGASSLRDNTTGLYNTALGGSAGLSINGNDNTLVGGESGKFIADGSTSLTSGTGLTLIGRKASAGVGGLTNATAIGYNALVGTSNSLVLGGIGSFGVNVGIGTTSPTAKLEITTGTTGSAGLKFTNLTSASTTVTSNGKALSVDASGNVVLVPITATSSYWGDAGNNNIINSNTGGVIIGTGITSFPATYKLYVAGGILTEALTIGAKNTSNWSDFVFARNYKLRSLIEVEKFIKQNGHLPEIVSAEEVVKNGIKVGEIESKLLQKVEELTLYIIAQEKRIKSLEKRTIKYKH</sequence>
<evidence type="ECO:0000313" key="2">
    <source>
        <dbReference type="Proteomes" id="UP000199306"/>
    </source>
</evidence>
<dbReference type="AlphaFoldDB" id="A0A1I5VCV8"/>
<organism evidence="1 2">
    <name type="scientific">Pseudarcicella hirudinis</name>
    <dbReference type="NCBI Taxonomy" id="1079859"/>
    <lineage>
        <taxon>Bacteria</taxon>
        <taxon>Pseudomonadati</taxon>
        <taxon>Bacteroidota</taxon>
        <taxon>Cytophagia</taxon>
        <taxon>Cytophagales</taxon>
        <taxon>Flectobacillaceae</taxon>
        <taxon>Pseudarcicella</taxon>
    </lineage>
</organism>
<name>A0A1I5VCV8_9BACT</name>
<proteinExistence type="predicted"/>
<dbReference type="OrthoDB" id="1163828at2"/>
<gene>
    <name evidence="1" type="ORF">SAMN04515674_10945</name>
</gene>
<dbReference type="RefSeq" id="WP_143095245.1">
    <property type="nucleotide sequence ID" value="NZ_FOXH01000009.1"/>
</dbReference>
<dbReference type="Proteomes" id="UP000199306">
    <property type="component" value="Unassembled WGS sequence"/>
</dbReference>
<reference evidence="1 2" key="1">
    <citation type="submission" date="2016-10" db="EMBL/GenBank/DDBJ databases">
        <authorList>
            <person name="de Groot N.N."/>
        </authorList>
    </citation>
    <scope>NUCLEOTIDE SEQUENCE [LARGE SCALE GENOMIC DNA]</scope>
    <source>
        <strain evidence="2">E92,LMG 26720,CCM 7988</strain>
    </source>
</reference>
<protein>
    <recommendedName>
        <fullName evidence="3">Chaperone of endosialidase</fullName>
    </recommendedName>
</protein>
<dbReference type="EMBL" id="FOXH01000009">
    <property type="protein sequence ID" value="SFQ05353.1"/>
    <property type="molecule type" value="Genomic_DNA"/>
</dbReference>
<dbReference type="STRING" id="1079859.SAMN04515674_10945"/>
<evidence type="ECO:0000313" key="1">
    <source>
        <dbReference type="EMBL" id="SFQ05353.1"/>
    </source>
</evidence>